<evidence type="ECO:0000313" key="3">
    <source>
        <dbReference type="Proteomes" id="UP000499080"/>
    </source>
</evidence>
<comment type="caution">
    <text evidence="2">The sequence shown here is derived from an EMBL/GenBank/DDBJ whole genome shotgun (WGS) entry which is preliminary data.</text>
</comment>
<sequence length="146" mass="15894">MTNLWQTCTLVMTNLWQACCKLKLLSGKRPRYEYQTPSFGREEAINVPRSKGETLPTQPGAYSTETQHYGQYLDGGRACRPALVVNVFDSGTSCLSESPGVSGTSSLLVMRLSQSSSKGHSLRIGLITIPDLVLIFALLTIPSLLA</sequence>
<accession>A0A4Y2AI83</accession>
<name>A0A4Y2AI83_ARAVE</name>
<keyword evidence="1" id="KW-1133">Transmembrane helix</keyword>
<evidence type="ECO:0000256" key="1">
    <source>
        <dbReference type="SAM" id="Phobius"/>
    </source>
</evidence>
<proteinExistence type="predicted"/>
<keyword evidence="1" id="KW-0812">Transmembrane</keyword>
<dbReference type="EMBL" id="BGPR01000019">
    <property type="protein sequence ID" value="GBL79562.1"/>
    <property type="molecule type" value="Genomic_DNA"/>
</dbReference>
<keyword evidence="3" id="KW-1185">Reference proteome</keyword>
<protein>
    <submittedName>
        <fullName evidence="2">Uncharacterized protein</fullName>
    </submittedName>
</protein>
<dbReference type="AlphaFoldDB" id="A0A4Y2AI83"/>
<organism evidence="2 3">
    <name type="scientific">Araneus ventricosus</name>
    <name type="common">Orbweaver spider</name>
    <name type="synonym">Epeira ventricosa</name>
    <dbReference type="NCBI Taxonomy" id="182803"/>
    <lineage>
        <taxon>Eukaryota</taxon>
        <taxon>Metazoa</taxon>
        <taxon>Ecdysozoa</taxon>
        <taxon>Arthropoda</taxon>
        <taxon>Chelicerata</taxon>
        <taxon>Arachnida</taxon>
        <taxon>Araneae</taxon>
        <taxon>Araneomorphae</taxon>
        <taxon>Entelegynae</taxon>
        <taxon>Araneoidea</taxon>
        <taxon>Araneidae</taxon>
        <taxon>Araneus</taxon>
    </lineage>
</organism>
<gene>
    <name evidence="2" type="ORF">AVEN_18136_1</name>
</gene>
<reference evidence="2 3" key="1">
    <citation type="journal article" date="2019" name="Sci. Rep.">
        <title>Orb-weaving spider Araneus ventricosus genome elucidates the spidroin gene catalogue.</title>
        <authorList>
            <person name="Kono N."/>
            <person name="Nakamura H."/>
            <person name="Ohtoshi R."/>
            <person name="Moran D.A.P."/>
            <person name="Shinohara A."/>
            <person name="Yoshida Y."/>
            <person name="Fujiwara M."/>
            <person name="Mori M."/>
            <person name="Tomita M."/>
            <person name="Arakawa K."/>
        </authorList>
    </citation>
    <scope>NUCLEOTIDE SEQUENCE [LARGE SCALE GENOMIC DNA]</scope>
</reference>
<evidence type="ECO:0000313" key="2">
    <source>
        <dbReference type="EMBL" id="GBL79562.1"/>
    </source>
</evidence>
<keyword evidence="1" id="KW-0472">Membrane</keyword>
<dbReference type="Proteomes" id="UP000499080">
    <property type="component" value="Unassembled WGS sequence"/>
</dbReference>
<feature type="transmembrane region" description="Helical" evidence="1">
    <location>
        <begin position="124"/>
        <end position="145"/>
    </location>
</feature>